<gene>
    <name evidence="1" type="ORF">BLNAU_17763</name>
</gene>
<proteinExistence type="predicted"/>
<protein>
    <submittedName>
        <fullName evidence="1">Uncharacterized protein</fullName>
    </submittedName>
</protein>
<sequence>MQKYLEKGFLRSLLSALDEQRLLKTPLSDPLHAAIFSFFVKILRRTKYTNISLSRILGPLESHLTLHLTHPTVAIFPDQASEDEEDMNGEWNGEVPPILLFLEGILEVDGKNTTTVQFVKGLVMSALEARRKEGVVVEGVSVPLLLSTQLHPDLEADELTPILDAASSFIVSHHSLSTADAADILIFLTILEALFFRNSPFGVSDDKPDAPPPIQRALTMSMSDDFRHSLARLLVLSILSANPYVAMTGRNLVFRWTQVWDQKSLSSLLESGTVKTLAHVYSELCPSHLKNEVAKDDLITHVFMQTLDGLGAQLNEMDETNENTSKLEQLVVDEILLPTRKSLVAFARRESTLMEWTFELDQNSNMPHLIESLKEVWEEVRREAVGIVENEYSSTVPSFLTLDLFSELSFESIASALSSLSSFITANPSPADPIASCAVLFLHKLKIDLGTYITVSSFPATVARTLPPLFATENEKLLGFAEDLLNQAIDGIGLDHPEWMAENGLFVNLMDVFRMKMAAESHPHEEECRKIETRNEINMMLTSAVVDIIVLSLSHFTSSSRSNPFDPNDADTDAIARIVLEKILEPCEGFITSSLRACLNSSRPLKASDDMIRLVQAACQVESRYSLLSEFVERNGFHLVLMKVFDSAESTFNQVSALFDIDFDQFIPTHIEGLEETQPDVVQITEVQGGGDERTKRFSVREMMRGRNEEGYEDCVDLFVTTDAELDFSSEKLHTTMIFLGMNVAALDPGGKF</sequence>
<accession>A0ABQ9X6E7</accession>
<name>A0ABQ9X6E7_9EUKA</name>
<reference evidence="1 2" key="1">
    <citation type="journal article" date="2022" name="bioRxiv">
        <title>Genomics of Preaxostyla Flagellates Illuminates Evolutionary Transitions and the Path Towards Mitochondrial Loss.</title>
        <authorList>
            <person name="Novak L.V.F."/>
            <person name="Treitli S.C."/>
            <person name="Pyrih J."/>
            <person name="Halakuc P."/>
            <person name="Pipaliya S.V."/>
            <person name="Vacek V."/>
            <person name="Brzon O."/>
            <person name="Soukal P."/>
            <person name="Eme L."/>
            <person name="Dacks J.B."/>
            <person name="Karnkowska A."/>
            <person name="Elias M."/>
            <person name="Hampl V."/>
        </authorList>
    </citation>
    <scope>NUCLEOTIDE SEQUENCE [LARGE SCALE GENOMIC DNA]</scope>
    <source>
        <strain evidence="1">NAU3</strain>
        <tissue evidence="1">Gut</tissue>
    </source>
</reference>
<dbReference type="Proteomes" id="UP001281761">
    <property type="component" value="Unassembled WGS sequence"/>
</dbReference>
<keyword evidence="2" id="KW-1185">Reference proteome</keyword>
<organism evidence="1 2">
    <name type="scientific">Blattamonas nauphoetae</name>
    <dbReference type="NCBI Taxonomy" id="2049346"/>
    <lineage>
        <taxon>Eukaryota</taxon>
        <taxon>Metamonada</taxon>
        <taxon>Preaxostyla</taxon>
        <taxon>Oxymonadida</taxon>
        <taxon>Blattamonas</taxon>
    </lineage>
</organism>
<evidence type="ECO:0000313" key="2">
    <source>
        <dbReference type="Proteomes" id="UP001281761"/>
    </source>
</evidence>
<evidence type="ECO:0000313" key="1">
    <source>
        <dbReference type="EMBL" id="KAK2947287.1"/>
    </source>
</evidence>
<comment type="caution">
    <text evidence="1">The sequence shown here is derived from an EMBL/GenBank/DDBJ whole genome shotgun (WGS) entry which is preliminary data.</text>
</comment>
<dbReference type="EMBL" id="JARBJD010000205">
    <property type="protein sequence ID" value="KAK2947287.1"/>
    <property type="molecule type" value="Genomic_DNA"/>
</dbReference>